<name>A0ABV6W2U5_9ACTN</name>
<dbReference type="Proteomes" id="UP001592531">
    <property type="component" value="Unassembled WGS sequence"/>
</dbReference>
<evidence type="ECO:0000256" key="3">
    <source>
        <dbReference type="ARBA" id="ARBA00022801"/>
    </source>
</evidence>
<evidence type="ECO:0000313" key="8">
    <source>
        <dbReference type="EMBL" id="MFC1420103.1"/>
    </source>
</evidence>
<keyword evidence="5" id="KW-0175">Coiled coil</keyword>
<comment type="similarity">
    <text evidence="1">Belongs to the peptidase C40 family.</text>
</comment>
<dbReference type="PANTHER" id="PTHR47359">
    <property type="entry name" value="PEPTIDOGLYCAN DL-ENDOPEPTIDASE CWLO"/>
    <property type="match status" value="1"/>
</dbReference>
<dbReference type="InterPro" id="IPR000064">
    <property type="entry name" value="NLP_P60_dom"/>
</dbReference>
<keyword evidence="4" id="KW-0788">Thiol protease</keyword>
<dbReference type="SUPFAM" id="SSF54001">
    <property type="entry name" value="Cysteine proteinases"/>
    <property type="match status" value="1"/>
</dbReference>
<dbReference type="InterPro" id="IPR038765">
    <property type="entry name" value="Papain-like_cys_pep_sf"/>
</dbReference>
<gene>
    <name evidence="8" type="ORF">ACEZDE_26195</name>
</gene>
<dbReference type="PROSITE" id="PS51935">
    <property type="entry name" value="NLPC_P60"/>
    <property type="match status" value="1"/>
</dbReference>
<comment type="caution">
    <text evidence="8">The sequence shown here is derived from an EMBL/GenBank/DDBJ whole genome shotgun (WGS) entry which is preliminary data.</text>
</comment>
<feature type="signal peptide" evidence="6">
    <location>
        <begin position="1"/>
        <end position="36"/>
    </location>
</feature>
<dbReference type="Pfam" id="PF00877">
    <property type="entry name" value="NLPC_P60"/>
    <property type="match status" value="1"/>
</dbReference>
<organism evidence="8 9">
    <name type="scientific">Streptacidiphilus cavernicola</name>
    <dbReference type="NCBI Taxonomy" id="3342716"/>
    <lineage>
        <taxon>Bacteria</taxon>
        <taxon>Bacillati</taxon>
        <taxon>Actinomycetota</taxon>
        <taxon>Actinomycetes</taxon>
        <taxon>Kitasatosporales</taxon>
        <taxon>Streptomycetaceae</taxon>
        <taxon>Streptacidiphilus</taxon>
    </lineage>
</organism>
<dbReference type="InterPro" id="IPR051794">
    <property type="entry name" value="PG_Endopeptidase_C40"/>
</dbReference>
<dbReference type="EMBL" id="JBHFAB010000023">
    <property type="protein sequence ID" value="MFC1420103.1"/>
    <property type="molecule type" value="Genomic_DNA"/>
</dbReference>
<dbReference type="PANTHER" id="PTHR47359:SF3">
    <property type="entry name" value="NLP_P60 DOMAIN-CONTAINING PROTEIN-RELATED"/>
    <property type="match status" value="1"/>
</dbReference>
<evidence type="ECO:0000256" key="6">
    <source>
        <dbReference type="SAM" id="SignalP"/>
    </source>
</evidence>
<feature type="coiled-coil region" evidence="5">
    <location>
        <begin position="48"/>
        <end position="96"/>
    </location>
</feature>
<evidence type="ECO:0000256" key="1">
    <source>
        <dbReference type="ARBA" id="ARBA00007074"/>
    </source>
</evidence>
<keyword evidence="3" id="KW-0378">Hydrolase</keyword>
<feature type="domain" description="NlpC/P60" evidence="7">
    <location>
        <begin position="229"/>
        <end position="344"/>
    </location>
</feature>
<protein>
    <submittedName>
        <fullName evidence="8">NlpC/P60 family protein</fullName>
    </submittedName>
</protein>
<reference evidence="8 9" key="1">
    <citation type="submission" date="2024-09" db="EMBL/GenBank/DDBJ databases">
        <authorList>
            <person name="Lee S.D."/>
        </authorList>
    </citation>
    <scope>NUCLEOTIDE SEQUENCE [LARGE SCALE GENOMIC DNA]</scope>
    <source>
        <strain evidence="8 9">N8-3</strain>
    </source>
</reference>
<evidence type="ECO:0000259" key="7">
    <source>
        <dbReference type="PROSITE" id="PS51935"/>
    </source>
</evidence>
<evidence type="ECO:0000256" key="4">
    <source>
        <dbReference type="ARBA" id="ARBA00022807"/>
    </source>
</evidence>
<dbReference type="Gene3D" id="3.90.1720.10">
    <property type="entry name" value="endopeptidase domain like (from Nostoc punctiforme)"/>
    <property type="match status" value="1"/>
</dbReference>
<keyword evidence="6" id="KW-0732">Signal</keyword>
<evidence type="ECO:0000256" key="2">
    <source>
        <dbReference type="ARBA" id="ARBA00022670"/>
    </source>
</evidence>
<keyword evidence="9" id="KW-1185">Reference proteome</keyword>
<sequence length="344" mass="36289">MTSHRRPRSPGRARISALTAAATTVAATTVALSAVAAQSAQGAPPPTAAQLKAQIDRQNQEADQEIQQYDATQSRQQALQKQVAVLQDQVARQQALVSAKSAVLGQVAAAQYRDGSIDPSVQLMLSSDPTEYLNRASTLSQLTDSQAAVLAQLLSEQRTLSRERADAGDKLAALDAATRQLAKEKASVQRKLAAAKAQLAALTTAQRSAVARLRGDGGNAAYHPASAGSGVGGRAFAAAETRLNDPYIWNHTGPDSFDCSGLTQWAYKQAGLSIGRTTYDQINSGTPVTSTADLQIGDLVFFNGNTHVGLYAGGGYVLHAPHSGTVVKFEKMSYIGTIYAMRHI</sequence>
<dbReference type="Gene3D" id="6.10.250.3150">
    <property type="match status" value="1"/>
</dbReference>
<evidence type="ECO:0000313" key="9">
    <source>
        <dbReference type="Proteomes" id="UP001592531"/>
    </source>
</evidence>
<dbReference type="RefSeq" id="WP_380540685.1">
    <property type="nucleotide sequence ID" value="NZ_JBHFAB010000023.1"/>
</dbReference>
<evidence type="ECO:0000256" key="5">
    <source>
        <dbReference type="SAM" id="Coils"/>
    </source>
</evidence>
<feature type="chain" id="PRO_5046555611" evidence="6">
    <location>
        <begin position="37"/>
        <end position="344"/>
    </location>
</feature>
<feature type="coiled-coil region" evidence="5">
    <location>
        <begin position="178"/>
        <end position="205"/>
    </location>
</feature>
<accession>A0ABV6W2U5</accession>
<proteinExistence type="inferred from homology"/>
<keyword evidence="2" id="KW-0645">Protease</keyword>